<comment type="caution">
    <text evidence="1">The sequence shown here is derived from an EMBL/GenBank/DDBJ whole genome shotgun (WGS) entry which is preliminary data.</text>
</comment>
<sequence>MSETDVWYSCRSCAYPLNLKSSDQITSTASSEQKKSTGKSFVSFRAIDQSRFTQEEEIGCFPVYFGHKRPNTHLFCRKCGSHVGHICTNSTFLCCFQSSNSSRSSNHRFYLDVLALQPSADS</sequence>
<organism evidence="1 2">
    <name type="scientific">Trapa incisa</name>
    <dbReference type="NCBI Taxonomy" id="236973"/>
    <lineage>
        <taxon>Eukaryota</taxon>
        <taxon>Viridiplantae</taxon>
        <taxon>Streptophyta</taxon>
        <taxon>Embryophyta</taxon>
        <taxon>Tracheophyta</taxon>
        <taxon>Spermatophyta</taxon>
        <taxon>Magnoliopsida</taxon>
        <taxon>eudicotyledons</taxon>
        <taxon>Gunneridae</taxon>
        <taxon>Pentapetalae</taxon>
        <taxon>rosids</taxon>
        <taxon>malvids</taxon>
        <taxon>Myrtales</taxon>
        <taxon>Lythraceae</taxon>
        <taxon>Trapa</taxon>
    </lineage>
</organism>
<dbReference type="Gene3D" id="2.170.150.20">
    <property type="entry name" value="Peptide methionine sulfoxide reductase"/>
    <property type="match status" value="1"/>
</dbReference>
<evidence type="ECO:0000313" key="2">
    <source>
        <dbReference type="Proteomes" id="UP001345219"/>
    </source>
</evidence>
<reference evidence="1 2" key="1">
    <citation type="journal article" date="2023" name="Hortic Res">
        <title>Pangenome of water caltrop reveals structural variations and asymmetric subgenome divergence after allopolyploidization.</title>
        <authorList>
            <person name="Zhang X."/>
            <person name="Chen Y."/>
            <person name="Wang L."/>
            <person name="Yuan Y."/>
            <person name="Fang M."/>
            <person name="Shi L."/>
            <person name="Lu R."/>
            <person name="Comes H.P."/>
            <person name="Ma Y."/>
            <person name="Chen Y."/>
            <person name="Huang G."/>
            <person name="Zhou Y."/>
            <person name="Zheng Z."/>
            <person name="Qiu Y."/>
        </authorList>
    </citation>
    <scope>NUCLEOTIDE SEQUENCE [LARGE SCALE GENOMIC DNA]</scope>
    <source>
        <tissue evidence="1">Roots</tissue>
    </source>
</reference>
<gene>
    <name evidence="1" type="ORF">SAY87_007522</name>
</gene>
<accession>A0AAN7KMF6</accession>
<evidence type="ECO:0000313" key="1">
    <source>
        <dbReference type="EMBL" id="KAK4765880.1"/>
    </source>
</evidence>
<keyword evidence="2" id="KW-1185">Reference proteome</keyword>
<dbReference type="PANTHER" id="PTHR33674:SF3">
    <property type="entry name" value="YIPPEE DOMAIN-CONTAINING PROTEIN"/>
    <property type="match status" value="1"/>
</dbReference>
<dbReference type="InterPro" id="IPR045282">
    <property type="entry name" value="At4g08330-like"/>
</dbReference>
<proteinExistence type="predicted"/>
<dbReference type="Proteomes" id="UP001345219">
    <property type="component" value="Chromosome 7"/>
</dbReference>
<dbReference type="Pfam" id="PF24046">
    <property type="entry name" value="At4g08330"/>
    <property type="match status" value="1"/>
</dbReference>
<dbReference type="EMBL" id="JAXIOK010000007">
    <property type="protein sequence ID" value="KAK4765880.1"/>
    <property type="molecule type" value="Genomic_DNA"/>
</dbReference>
<name>A0AAN7KMF6_9MYRT</name>
<protein>
    <submittedName>
        <fullName evidence="1">Uncharacterized protein</fullName>
    </submittedName>
</protein>
<dbReference type="AlphaFoldDB" id="A0AAN7KMF6"/>
<dbReference type="PANTHER" id="PTHR33674">
    <property type="entry name" value="METHIONINE-S-OXIDE REDUCTASE"/>
    <property type="match status" value="1"/>
</dbReference>